<evidence type="ECO:0000313" key="7">
    <source>
        <dbReference type="EMBL" id="CAB5004481.1"/>
    </source>
</evidence>
<evidence type="ECO:0000313" key="8">
    <source>
        <dbReference type="EMBL" id="CAB5069560.1"/>
    </source>
</evidence>
<reference evidence="8" key="1">
    <citation type="submission" date="2020-05" db="EMBL/GenBank/DDBJ databases">
        <authorList>
            <person name="Chiriac C."/>
            <person name="Salcher M."/>
            <person name="Ghai R."/>
            <person name="Kavagutti S V."/>
        </authorList>
    </citation>
    <scope>NUCLEOTIDE SEQUENCE</scope>
</reference>
<evidence type="ECO:0000313" key="5">
    <source>
        <dbReference type="EMBL" id="CAB4799041.1"/>
    </source>
</evidence>
<sequence>MSLRLSSTKILAYLSVTVGLVAGIIGFVRAGALFIAVGAFGVSISRHSSRRFERFLPLLLAVALFVLALALPRGR</sequence>
<accession>A0A6J7UTZ7</accession>
<dbReference type="EMBL" id="CAEZUA010000005">
    <property type="protein sequence ID" value="CAB4580982.1"/>
    <property type="molecule type" value="Genomic_DNA"/>
</dbReference>
<dbReference type="EMBL" id="CAEZZZ010000001">
    <property type="protein sequence ID" value="CAB4769433.1"/>
    <property type="molecule type" value="Genomic_DNA"/>
</dbReference>
<organism evidence="8">
    <name type="scientific">freshwater metagenome</name>
    <dbReference type="NCBI Taxonomy" id="449393"/>
    <lineage>
        <taxon>unclassified sequences</taxon>
        <taxon>metagenomes</taxon>
        <taxon>ecological metagenomes</taxon>
    </lineage>
</organism>
<feature type="transmembrane region" description="Helical" evidence="1">
    <location>
        <begin position="12"/>
        <end position="43"/>
    </location>
</feature>
<dbReference type="EMBL" id="CAFBOE010000011">
    <property type="protein sequence ID" value="CAB4969746.1"/>
    <property type="molecule type" value="Genomic_DNA"/>
</dbReference>
<keyword evidence="1" id="KW-0472">Membrane</keyword>
<evidence type="ECO:0000313" key="2">
    <source>
        <dbReference type="EMBL" id="CAB4580982.1"/>
    </source>
</evidence>
<dbReference type="EMBL" id="CAFBPG010000011">
    <property type="protein sequence ID" value="CAB5004481.1"/>
    <property type="molecule type" value="Genomic_DNA"/>
</dbReference>
<dbReference type="EMBL" id="CAFBQZ010000001">
    <property type="protein sequence ID" value="CAB5069560.1"/>
    <property type="molecule type" value="Genomic_DNA"/>
</dbReference>
<gene>
    <name evidence="2" type="ORF">UFOPK1773_00152</name>
    <name evidence="3" type="ORF">UFOPK2589_00893</name>
    <name evidence="4" type="ORF">UFOPK2931_00073</name>
    <name evidence="5" type="ORF">UFOPK3056_00380</name>
    <name evidence="6" type="ORF">UFOPK3916_00291</name>
    <name evidence="7" type="ORF">UFOPK4074_00264</name>
    <name evidence="8" type="ORF">UFOPK4372_00017</name>
</gene>
<evidence type="ECO:0000256" key="1">
    <source>
        <dbReference type="SAM" id="Phobius"/>
    </source>
</evidence>
<evidence type="ECO:0000313" key="4">
    <source>
        <dbReference type="EMBL" id="CAB4769433.1"/>
    </source>
</evidence>
<name>A0A6J7UTZ7_9ZZZZ</name>
<protein>
    <submittedName>
        <fullName evidence="8">Unannotated protein</fullName>
    </submittedName>
</protein>
<dbReference type="EMBL" id="CAEZXT010000057">
    <property type="protein sequence ID" value="CAB4702196.1"/>
    <property type="molecule type" value="Genomic_DNA"/>
</dbReference>
<evidence type="ECO:0000313" key="3">
    <source>
        <dbReference type="EMBL" id="CAB4702196.1"/>
    </source>
</evidence>
<evidence type="ECO:0000313" key="6">
    <source>
        <dbReference type="EMBL" id="CAB4969746.1"/>
    </source>
</evidence>
<dbReference type="EMBL" id="CAFAAR010000019">
    <property type="protein sequence ID" value="CAB4799041.1"/>
    <property type="molecule type" value="Genomic_DNA"/>
</dbReference>
<dbReference type="AlphaFoldDB" id="A0A6J7UTZ7"/>
<keyword evidence="1" id="KW-0812">Transmembrane</keyword>
<keyword evidence="1" id="KW-1133">Transmembrane helix</keyword>
<feature type="transmembrane region" description="Helical" evidence="1">
    <location>
        <begin position="55"/>
        <end position="72"/>
    </location>
</feature>
<proteinExistence type="predicted"/>